<dbReference type="EMBL" id="FNGS01000012">
    <property type="protein sequence ID" value="SDN04872.1"/>
    <property type="molecule type" value="Genomic_DNA"/>
</dbReference>
<dbReference type="OrthoDB" id="663011at2"/>
<keyword evidence="2" id="KW-0808">Transferase</keyword>
<keyword evidence="2" id="KW-0418">Kinase</keyword>
<evidence type="ECO:0000313" key="3">
    <source>
        <dbReference type="Proteomes" id="UP000198901"/>
    </source>
</evidence>
<reference evidence="2 3" key="1">
    <citation type="submission" date="2016-10" db="EMBL/GenBank/DDBJ databases">
        <authorList>
            <person name="de Groot N.N."/>
        </authorList>
    </citation>
    <scope>NUCLEOTIDE SEQUENCE [LARGE SCALE GENOMIC DNA]</scope>
    <source>
        <strain evidence="2 3">DSM 21668</strain>
    </source>
</reference>
<dbReference type="RefSeq" id="WP_093208847.1">
    <property type="nucleotide sequence ID" value="NZ_FNGS01000012.1"/>
</dbReference>
<gene>
    <name evidence="2" type="ORF">SAMN04488090_4843</name>
</gene>
<dbReference type="AlphaFoldDB" id="A0A1G9Y6U4"/>
<dbReference type="STRING" id="563176.SAMN04488090_4843"/>
<dbReference type="Proteomes" id="UP000198901">
    <property type="component" value="Unassembled WGS sequence"/>
</dbReference>
<protein>
    <submittedName>
        <fullName evidence="2">cAMP-binding domain of CRP or a regulatory subunit of cAMP-dependent protein kinases</fullName>
    </submittedName>
</protein>
<sequence length="187" mass="21625">MSELRAFFDTLCPLPPDTWERLEPLFSPLTLRKGEYFLTAGALARQIGFLSEGVMRAFYRNDEGEEYNKHFFVPYCLIGGYASLITGQPNQIVQQALTDCRILVADYGQLTALYDTSPELERAARRLAEQFFVNKEEREIELVLCNATERYARFQQQFPGLEQVIPQYHIASYLGITPTQLSRIRRR</sequence>
<proteinExistence type="predicted"/>
<dbReference type="InterPro" id="IPR000595">
    <property type="entry name" value="cNMP-bd_dom"/>
</dbReference>
<evidence type="ECO:0000259" key="1">
    <source>
        <dbReference type="Pfam" id="PF00027"/>
    </source>
</evidence>
<dbReference type="SUPFAM" id="SSF51206">
    <property type="entry name" value="cAMP-binding domain-like"/>
    <property type="match status" value="1"/>
</dbReference>
<name>A0A1G9Y6U4_9BACT</name>
<dbReference type="GO" id="GO:0016301">
    <property type="term" value="F:kinase activity"/>
    <property type="evidence" value="ECO:0007669"/>
    <property type="project" value="UniProtKB-KW"/>
</dbReference>
<accession>A0A1G9Y6U4</accession>
<feature type="domain" description="Cyclic nucleotide-binding" evidence="1">
    <location>
        <begin position="30"/>
        <end position="116"/>
    </location>
</feature>
<keyword evidence="3" id="KW-1185">Reference proteome</keyword>
<dbReference type="Gene3D" id="2.60.120.10">
    <property type="entry name" value="Jelly Rolls"/>
    <property type="match status" value="1"/>
</dbReference>
<dbReference type="InterPro" id="IPR018490">
    <property type="entry name" value="cNMP-bd_dom_sf"/>
</dbReference>
<dbReference type="InterPro" id="IPR014710">
    <property type="entry name" value="RmlC-like_jellyroll"/>
</dbReference>
<organism evidence="2 3">
    <name type="scientific">Siphonobacter aquaeclarae</name>
    <dbReference type="NCBI Taxonomy" id="563176"/>
    <lineage>
        <taxon>Bacteria</taxon>
        <taxon>Pseudomonadati</taxon>
        <taxon>Bacteroidota</taxon>
        <taxon>Cytophagia</taxon>
        <taxon>Cytophagales</taxon>
        <taxon>Cytophagaceae</taxon>
        <taxon>Siphonobacter</taxon>
    </lineage>
</organism>
<dbReference type="Pfam" id="PF00027">
    <property type="entry name" value="cNMP_binding"/>
    <property type="match status" value="1"/>
</dbReference>
<dbReference type="CDD" id="cd00038">
    <property type="entry name" value="CAP_ED"/>
    <property type="match status" value="1"/>
</dbReference>
<evidence type="ECO:0000313" key="2">
    <source>
        <dbReference type="EMBL" id="SDN04872.1"/>
    </source>
</evidence>